<dbReference type="GO" id="GO:0005975">
    <property type="term" value="P:carbohydrate metabolic process"/>
    <property type="evidence" value="ECO:0007669"/>
    <property type="project" value="InterPro"/>
</dbReference>
<dbReference type="EMBL" id="QWFX01000006">
    <property type="protein sequence ID" value="RIJ30305.1"/>
    <property type="molecule type" value="Genomic_DNA"/>
</dbReference>
<protein>
    <submittedName>
        <fullName evidence="2">Divergent polysaccharide deacetylase family protein</fullName>
    </submittedName>
</protein>
<dbReference type="InterPro" id="IPR006837">
    <property type="entry name" value="Divergent_DAC"/>
</dbReference>
<dbReference type="OrthoDB" id="9784811at2"/>
<proteinExistence type="predicted"/>
<dbReference type="AlphaFoldDB" id="A0A399RKQ7"/>
<comment type="caution">
    <text evidence="2">The sequence shown here is derived from an EMBL/GenBank/DDBJ whole genome shotgun (WGS) entry which is preliminary data.</text>
</comment>
<dbReference type="Proteomes" id="UP000266385">
    <property type="component" value="Unassembled WGS sequence"/>
</dbReference>
<sequence>MSNRAARDPSPFRSGVAHTALSFLAFSALALSVGGIIHVTGDASEASPARQIALFEPAGPDRPRLKTRFASSDGDMRPIVTASASETDGTSDDSGDESGPSLGVSYSGDSAPVVKASASAGDAETVRINGVSVSAGRSWQETRELKSLSRAPISAVTERTSLGYLPKIADDGRTPAGAYARPFANPENRPTVSIVVGGLGINWRHTQSAIEELPPEVTLSFAPTARNLQGWIDQARAAGHEVLLEVPMEPYEFGRERPHPQTLYGSHSESQLTSNLNYLMSRATGYFGVINYQGSKFATEAEATAQLAGLLKARGIAFVEDGSLSRSTFPDAASETGLRFRTANTPIDARPDGEDIETKLLELEALAMEDGSALGTGFAYPITIDILKAWTARLDEKGIALAPVSAATRTIKSETPVIDTAGIDTAQGGQTGG</sequence>
<dbReference type="SUPFAM" id="SSF88713">
    <property type="entry name" value="Glycoside hydrolase/deacetylase"/>
    <property type="match status" value="1"/>
</dbReference>
<dbReference type="PANTHER" id="PTHR30105:SF2">
    <property type="entry name" value="DIVERGENT POLYSACCHARIDE DEACETYLASE SUPERFAMILY"/>
    <property type="match status" value="1"/>
</dbReference>
<dbReference type="CDD" id="cd10936">
    <property type="entry name" value="CE4_DAC2"/>
    <property type="match status" value="1"/>
</dbReference>
<evidence type="ECO:0000313" key="3">
    <source>
        <dbReference type="Proteomes" id="UP000266385"/>
    </source>
</evidence>
<dbReference type="Pfam" id="PF04748">
    <property type="entry name" value="Polysacc_deac_2"/>
    <property type="match status" value="1"/>
</dbReference>
<evidence type="ECO:0000256" key="1">
    <source>
        <dbReference type="SAM" id="MobiDB-lite"/>
    </source>
</evidence>
<keyword evidence="3" id="KW-1185">Reference proteome</keyword>
<evidence type="ECO:0000313" key="2">
    <source>
        <dbReference type="EMBL" id="RIJ30305.1"/>
    </source>
</evidence>
<accession>A0A399RKQ7</accession>
<dbReference type="InterPro" id="IPR011330">
    <property type="entry name" value="Glyco_hydro/deAcase_b/a-brl"/>
</dbReference>
<organism evidence="2 3">
    <name type="scientific">Henriciella mobilis</name>
    <dbReference type="NCBI Taxonomy" id="2305467"/>
    <lineage>
        <taxon>Bacteria</taxon>
        <taxon>Pseudomonadati</taxon>
        <taxon>Pseudomonadota</taxon>
        <taxon>Alphaproteobacteria</taxon>
        <taxon>Hyphomonadales</taxon>
        <taxon>Hyphomonadaceae</taxon>
        <taxon>Henriciella</taxon>
    </lineage>
</organism>
<name>A0A399RKQ7_9PROT</name>
<reference evidence="2 3" key="1">
    <citation type="submission" date="2018-08" db="EMBL/GenBank/DDBJ databases">
        <title>Henriciella mobilis sp. nov., isolated from seawater.</title>
        <authorList>
            <person name="Cheng H."/>
            <person name="Wu Y.-H."/>
            <person name="Xu X.-W."/>
            <person name="Guo L.-L."/>
        </authorList>
    </citation>
    <scope>NUCLEOTIDE SEQUENCE [LARGE SCALE GENOMIC DNA]</scope>
    <source>
        <strain evidence="2 3">JN25</strain>
    </source>
</reference>
<dbReference type="Gene3D" id="3.20.20.370">
    <property type="entry name" value="Glycoside hydrolase/deacetylase"/>
    <property type="match status" value="1"/>
</dbReference>
<dbReference type="RefSeq" id="WP_119375624.1">
    <property type="nucleotide sequence ID" value="NZ_QWFX01000006.1"/>
</dbReference>
<dbReference type="PANTHER" id="PTHR30105">
    <property type="entry name" value="UNCHARACTERIZED YIBQ-RELATED"/>
    <property type="match status" value="1"/>
</dbReference>
<gene>
    <name evidence="2" type="ORF">D1223_06580</name>
</gene>
<feature type="region of interest" description="Disordered" evidence="1">
    <location>
        <begin position="55"/>
        <end position="107"/>
    </location>
</feature>